<dbReference type="Pfam" id="PF00072">
    <property type="entry name" value="Response_reg"/>
    <property type="match status" value="1"/>
</dbReference>
<sequence length="252" mass="28774">MLKAIIVDDEQHCINRLDGLLQDEGYDIEVMARCKTIDEAQRKITDSSPDIVFLDVQLGNNTGFDLLSQLDTFDFEVIFTTSFDNYALKAFKFSALDYLLKPIDKIDLASALQKLREQRNLKETSKKIDILFHNFKEGNESSKRIAIPTLDGFAMVDTNDIIRFQSDVNYTHIHTLSNKKITASKTLKYFEGILESNTFFRVHKSHLVNLSLVEHYIKGKGGHIILTDGSKIEVAVRRKEELMKKLNPGLES</sequence>
<dbReference type="InterPro" id="IPR001789">
    <property type="entry name" value="Sig_transdc_resp-reg_receiver"/>
</dbReference>
<evidence type="ECO:0000259" key="3">
    <source>
        <dbReference type="PROSITE" id="PS50930"/>
    </source>
</evidence>
<feature type="modified residue" description="4-aspartylphosphate" evidence="1">
    <location>
        <position position="55"/>
    </location>
</feature>
<accession>A0ABT5XT81</accession>
<dbReference type="PROSITE" id="PS50110">
    <property type="entry name" value="RESPONSE_REGULATORY"/>
    <property type="match status" value="1"/>
</dbReference>
<dbReference type="RefSeq" id="WP_127138109.1">
    <property type="nucleotide sequence ID" value="NZ_JARFVA010000009.1"/>
</dbReference>
<protein>
    <submittedName>
        <fullName evidence="4">LytTR family DNA-binding domain-containing protein</fullName>
    </submittedName>
</protein>
<feature type="domain" description="HTH LytTR-type" evidence="3">
    <location>
        <begin position="145"/>
        <end position="248"/>
    </location>
</feature>
<dbReference type="PANTHER" id="PTHR37299:SF1">
    <property type="entry name" value="STAGE 0 SPORULATION PROTEIN A HOMOLOG"/>
    <property type="match status" value="1"/>
</dbReference>
<evidence type="ECO:0000259" key="2">
    <source>
        <dbReference type="PROSITE" id="PS50110"/>
    </source>
</evidence>
<reference evidence="4 5" key="1">
    <citation type="submission" date="2023-03" db="EMBL/GenBank/DDBJ databases">
        <title>Muricauda XX sp. nov. and Muricauda XXX sp. nov., two novel species isolated from Okinawa Trough.</title>
        <authorList>
            <person name="Cao W."/>
            <person name="Deng X."/>
        </authorList>
    </citation>
    <scope>NUCLEOTIDE SEQUENCE [LARGE SCALE GENOMIC DNA]</scope>
    <source>
        <strain evidence="4 5">81s02</strain>
    </source>
</reference>
<dbReference type="SMART" id="SM00850">
    <property type="entry name" value="LytTR"/>
    <property type="match status" value="1"/>
</dbReference>
<dbReference type="PROSITE" id="PS50930">
    <property type="entry name" value="HTH_LYTTR"/>
    <property type="match status" value="1"/>
</dbReference>
<gene>
    <name evidence="4" type="ORF">PY091_17815</name>
</gene>
<dbReference type="GO" id="GO:0003677">
    <property type="term" value="F:DNA binding"/>
    <property type="evidence" value="ECO:0007669"/>
    <property type="project" value="UniProtKB-KW"/>
</dbReference>
<evidence type="ECO:0000313" key="5">
    <source>
        <dbReference type="Proteomes" id="UP001217083"/>
    </source>
</evidence>
<dbReference type="PANTHER" id="PTHR37299">
    <property type="entry name" value="TRANSCRIPTIONAL REGULATOR-RELATED"/>
    <property type="match status" value="1"/>
</dbReference>
<dbReference type="InterPro" id="IPR046947">
    <property type="entry name" value="LytR-like"/>
</dbReference>
<dbReference type="InterPro" id="IPR011006">
    <property type="entry name" value="CheY-like_superfamily"/>
</dbReference>
<name>A0ABT5XT81_9FLAO</name>
<feature type="domain" description="Response regulatory" evidence="2">
    <location>
        <begin position="3"/>
        <end position="116"/>
    </location>
</feature>
<dbReference type="SUPFAM" id="SSF52172">
    <property type="entry name" value="CheY-like"/>
    <property type="match status" value="1"/>
</dbReference>
<evidence type="ECO:0000256" key="1">
    <source>
        <dbReference type="PROSITE-ProRule" id="PRU00169"/>
    </source>
</evidence>
<keyword evidence="5" id="KW-1185">Reference proteome</keyword>
<comment type="caution">
    <text evidence="4">The sequence shown here is derived from an EMBL/GenBank/DDBJ whole genome shotgun (WGS) entry which is preliminary data.</text>
</comment>
<keyword evidence="1" id="KW-0597">Phosphoprotein</keyword>
<dbReference type="Gene3D" id="3.40.50.2300">
    <property type="match status" value="1"/>
</dbReference>
<organism evidence="4 5">
    <name type="scientific">Flagellimonas okinawensis</name>
    <dbReference type="NCBI Taxonomy" id="3031324"/>
    <lineage>
        <taxon>Bacteria</taxon>
        <taxon>Pseudomonadati</taxon>
        <taxon>Bacteroidota</taxon>
        <taxon>Flavobacteriia</taxon>
        <taxon>Flavobacteriales</taxon>
        <taxon>Flavobacteriaceae</taxon>
        <taxon>Flagellimonas</taxon>
    </lineage>
</organism>
<dbReference type="Gene3D" id="2.40.50.1020">
    <property type="entry name" value="LytTr DNA-binding domain"/>
    <property type="match status" value="1"/>
</dbReference>
<evidence type="ECO:0000313" key="4">
    <source>
        <dbReference type="EMBL" id="MDF0709074.1"/>
    </source>
</evidence>
<dbReference type="Proteomes" id="UP001217083">
    <property type="component" value="Unassembled WGS sequence"/>
</dbReference>
<dbReference type="SMART" id="SM00448">
    <property type="entry name" value="REC"/>
    <property type="match status" value="1"/>
</dbReference>
<dbReference type="EMBL" id="JARFVA010000009">
    <property type="protein sequence ID" value="MDF0709074.1"/>
    <property type="molecule type" value="Genomic_DNA"/>
</dbReference>
<proteinExistence type="predicted"/>
<keyword evidence="4" id="KW-0238">DNA-binding</keyword>
<dbReference type="Pfam" id="PF04397">
    <property type="entry name" value="LytTR"/>
    <property type="match status" value="1"/>
</dbReference>
<dbReference type="InterPro" id="IPR007492">
    <property type="entry name" value="LytTR_DNA-bd_dom"/>
</dbReference>